<keyword evidence="4" id="KW-1185">Reference proteome</keyword>
<keyword evidence="3" id="KW-0436">Ligase</keyword>
<dbReference type="STRING" id="51031.W2T8K0"/>
<dbReference type="InterPro" id="IPR050058">
    <property type="entry name" value="Ala-tRNA_ligase"/>
</dbReference>
<dbReference type="AlphaFoldDB" id="W2T8K0"/>
<dbReference type="SUPFAM" id="SSF101353">
    <property type="entry name" value="Putative anticodon-binding domain of alanyl-tRNA synthetase (AlaRS)"/>
    <property type="match status" value="1"/>
</dbReference>
<dbReference type="Pfam" id="PF01411">
    <property type="entry name" value="tRNA-synt_2c"/>
    <property type="match status" value="2"/>
</dbReference>
<feature type="domain" description="Threonyl/alanyl tRNA synthetase SAD" evidence="2">
    <location>
        <begin position="172"/>
        <end position="220"/>
    </location>
</feature>
<dbReference type="InterPro" id="IPR009000">
    <property type="entry name" value="Transl_B-barrel_sf"/>
</dbReference>
<gene>
    <name evidence="3" type="ORF">NECAME_10420</name>
</gene>
<name>W2T8K0_NECAM</name>
<dbReference type="Gene3D" id="3.30.980.10">
    <property type="entry name" value="Threonyl-trna Synthetase, Chain A, domain 2"/>
    <property type="match status" value="1"/>
</dbReference>
<dbReference type="GO" id="GO:0004813">
    <property type="term" value="F:alanine-tRNA ligase activity"/>
    <property type="evidence" value="ECO:0007669"/>
    <property type="project" value="InterPro"/>
</dbReference>
<dbReference type="InterPro" id="IPR018163">
    <property type="entry name" value="Thr/Ala-tRNA-synth_IIc_edit"/>
</dbReference>
<dbReference type="KEGG" id="nai:NECAME_10420"/>
<dbReference type="SMART" id="SM00863">
    <property type="entry name" value="tRNA_SAD"/>
    <property type="match status" value="1"/>
</dbReference>
<dbReference type="Proteomes" id="UP000053676">
    <property type="component" value="Unassembled WGS sequence"/>
</dbReference>
<dbReference type="PANTHER" id="PTHR11777:SF9">
    <property type="entry name" value="ALANINE--TRNA LIGASE, CYTOPLASMIC"/>
    <property type="match status" value="1"/>
</dbReference>
<dbReference type="InterPro" id="IPR018164">
    <property type="entry name" value="Ala-tRNA-synth_IIc_N"/>
</dbReference>
<dbReference type="InterPro" id="IPR018162">
    <property type="entry name" value="Ala-tRNA-ligase_IIc_anticod-bd"/>
</dbReference>
<dbReference type="EMBL" id="KI659967">
    <property type="protein sequence ID" value="ETN78320.1"/>
    <property type="molecule type" value="Genomic_DNA"/>
</dbReference>
<dbReference type="SUPFAM" id="SSF50447">
    <property type="entry name" value="Translation proteins"/>
    <property type="match status" value="1"/>
</dbReference>
<sequence length="297" mass="33483">MLRRSFWHASAHLGIERFACSELVPVVIETLRQAYPDLDTAAERIQKCVADEENHYWKVVDMGQTLFQQMRLKMPEGATVFPVFCDSERVNSISSSGSLVLEECQFFAEEGGQKCDKGVLEVNEVPVFEVSAVEKIGDLSVLHGEVIGNNNLAEGSRVRQRIHVGKEYPEVVRVVCVGDSLDDAVAVECCSGTHVLNTSSLIDFAVISDRSSARGVRRILALTGEKARQCWCYGKQVLVRLESLRDLPNGMENSDIHKEEIQWTRMPYQYNVRARKLLKLIKKKRKLKNDTLLVAED</sequence>
<accession>W2T8K0</accession>
<reference evidence="4" key="1">
    <citation type="journal article" date="2014" name="Nat. Genet.">
        <title>Genome of the human hookworm Necator americanus.</title>
        <authorList>
            <person name="Tang Y.T."/>
            <person name="Gao X."/>
            <person name="Rosa B.A."/>
            <person name="Abubucker S."/>
            <person name="Hallsworth-Pepin K."/>
            <person name="Martin J."/>
            <person name="Tyagi R."/>
            <person name="Heizer E."/>
            <person name="Zhang X."/>
            <person name="Bhonagiri-Palsikar V."/>
            <person name="Minx P."/>
            <person name="Warren W.C."/>
            <person name="Wang Q."/>
            <person name="Zhan B."/>
            <person name="Hotez P.J."/>
            <person name="Sternberg P.W."/>
            <person name="Dougall A."/>
            <person name="Gaze S.T."/>
            <person name="Mulvenna J."/>
            <person name="Sotillo J."/>
            <person name="Ranganathan S."/>
            <person name="Rabelo E.M."/>
            <person name="Wilson R.K."/>
            <person name="Felgner P.L."/>
            <person name="Bethony J."/>
            <person name="Hawdon J.M."/>
            <person name="Gasser R.B."/>
            <person name="Loukas A."/>
            <person name="Mitreva M."/>
        </authorList>
    </citation>
    <scope>NUCLEOTIDE SEQUENCE [LARGE SCALE GENOMIC DNA]</scope>
</reference>
<comment type="similarity">
    <text evidence="1">Belongs to the class-II aminoacyl-tRNA synthetase family. Alax-L subfamily.</text>
</comment>
<dbReference type="GO" id="GO:0005524">
    <property type="term" value="F:ATP binding"/>
    <property type="evidence" value="ECO:0007669"/>
    <property type="project" value="InterPro"/>
</dbReference>
<evidence type="ECO:0000313" key="3">
    <source>
        <dbReference type="EMBL" id="ETN78320.1"/>
    </source>
</evidence>
<evidence type="ECO:0000256" key="1">
    <source>
        <dbReference type="ARBA" id="ARBA00008429"/>
    </source>
</evidence>
<dbReference type="Pfam" id="PF07973">
    <property type="entry name" value="tRNA_SAD"/>
    <property type="match status" value="1"/>
</dbReference>
<dbReference type="GO" id="GO:0006419">
    <property type="term" value="P:alanyl-tRNA aminoacylation"/>
    <property type="evidence" value="ECO:0007669"/>
    <property type="project" value="InterPro"/>
</dbReference>
<dbReference type="PANTHER" id="PTHR11777">
    <property type="entry name" value="ALANYL-TRNA SYNTHETASE"/>
    <property type="match status" value="1"/>
</dbReference>
<dbReference type="GO" id="GO:0002161">
    <property type="term" value="F:aminoacyl-tRNA deacylase activity"/>
    <property type="evidence" value="ECO:0007669"/>
    <property type="project" value="TreeGrafter"/>
</dbReference>
<dbReference type="SUPFAM" id="SSF55186">
    <property type="entry name" value="ThrRS/AlaRS common domain"/>
    <property type="match status" value="1"/>
</dbReference>
<protein>
    <submittedName>
        <fullName evidence="3">Threonine/alanine tRNA ligase second additional domain protein</fullName>
    </submittedName>
</protein>
<dbReference type="InterPro" id="IPR012947">
    <property type="entry name" value="tRNA_SAD"/>
</dbReference>
<evidence type="ECO:0000259" key="2">
    <source>
        <dbReference type="SMART" id="SM00863"/>
    </source>
</evidence>
<proteinExistence type="inferred from homology"/>
<evidence type="ECO:0000313" key="4">
    <source>
        <dbReference type="Proteomes" id="UP000053676"/>
    </source>
</evidence>
<organism evidence="3 4">
    <name type="scientific">Necator americanus</name>
    <name type="common">Human hookworm</name>
    <dbReference type="NCBI Taxonomy" id="51031"/>
    <lineage>
        <taxon>Eukaryota</taxon>
        <taxon>Metazoa</taxon>
        <taxon>Ecdysozoa</taxon>
        <taxon>Nematoda</taxon>
        <taxon>Chromadorea</taxon>
        <taxon>Rhabditida</taxon>
        <taxon>Rhabditina</taxon>
        <taxon>Rhabditomorpha</taxon>
        <taxon>Strongyloidea</taxon>
        <taxon>Ancylostomatidae</taxon>
        <taxon>Bunostominae</taxon>
        <taxon>Necator</taxon>
    </lineage>
</organism>
<dbReference type="OrthoDB" id="5858219at2759"/>
<dbReference type="GO" id="GO:0005739">
    <property type="term" value="C:mitochondrion"/>
    <property type="evidence" value="ECO:0007669"/>
    <property type="project" value="TreeGrafter"/>
</dbReference>